<organism evidence="1 2">
    <name type="scientific">Actinia tenebrosa</name>
    <name type="common">Australian red waratah sea anemone</name>
    <dbReference type="NCBI Taxonomy" id="6105"/>
    <lineage>
        <taxon>Eukaryota</taxon>
        <taxon>Metazoa</taxon>
        <taxon>Cnidaria</taxon>
        <taxon>Anthozoa</taxon>
        <taxon>Hexacorallia</taxon>
        <taxon>Actiniaria</taxon>
        <taxon>Actiniidae</taxon>
        <taxon>Actinia</taxon>
    </lineage>
</organism>
<dbReference type="Proteomes" id="UP000515163">
    <property type="component" value="Unplaced"/>
</dbReference>
<dbReference type="InParanoid" id="A0A6P8IRI7"/>
<reference evidence="2" key="1">
    <citation type="submission" date="2025-08" db="UniProtKB">
        <authorList>
            <consortium name="RefSeq"/>
        </authorList>
    </citation>
    <scope>IDENTIFICATION</scope>
    <source>
        <tissue evidence="2">Tentacle</tissue>
    </source>
</reference>
<protein>
    <submittedName>
        <fullName evidence="2">Uncharacterized protein LOC116303979</fullName>
    </submittedName>
</protein>
<dbReference type="RefSeq" id="XP_031569482.1">
    <property type="nucleotide sequence ID" value="XM_031713622.1"/>
</dbReference>
<dbReference type="AlphaFoldDB" id="A0A6P8IRI7"/>
<evidence type="ECO:0000313" key="2">
    <source>
        <dbReference type="RefSeq" id="XP_031569482.1"/>
    </source>
</evidence>
<evidence type="ECO:0000313" key="1">
    <source>
        <dbReference type="Proteomes" id="UP000515163"/>
    </source>
</evidence>
<dbReference type="OrthoDB" id="10542736at2759"/>
<sequence>MVKIRVETRIIHIMNVVVVFDDVKDEKSERGKKFRKNFKNWCLQRLRRRKRRGRSRAWGLRIHRLRKGSVIVEYDLFVNATSQQETQDFIDGLQQEIDSGTIGNYTVDPNHPLGAKITMQGM</sequence>
<dbReference type="KEGG" id="aten:116303979"/>
<gene>
    <name evidence="2" type="primary">LOC116303979</name>
</gene>
<keyword evidence="1" id="KW-1185">Reference proteome</keyword>
<dbReference type="GeneID" id="116303979"/>
<accession>A0A6P8IRI7</accession>
<name>A0A6P8IRI7_ACTTE</name>
<proteinExistence type="predicted"/>